<dbReference type="InterPro" id="IPR009057">
    <property type="entry name" value="Homeodomain-like_sf"/>
</dbReference>
<keyword evidence="3" id="KW-0805">Transcription regulation</keyword>
<sequence>MTTERILLVDDEPAFQRLCGNWLASLGYDVKVAASAEQVLALSADHTFDLVLLDLALPPSFRPDEGLALLPRLASAPVVVMTGHADRELALRAMAAGAWDFLPKPLDPDLLRVVVERALTKRRLERELAEWRARAGPDDATMGLIGISTDLSDLRALIRRIGPTEVPVMITGPSGTGKELVARALHANGKRSAKPFVAVHCGAIPAELFESELFGHCKGSFTGADRDRIGLIAAANGGTLFLDEIGDMPLAMQVKLLRFLQAGSFFAVGARSETRVDVRVVAATNRDLAAMVEEKSFRDDLFYRLKGIQVRTTALAERAEDVALIVQAVAARLSPPKRLAPDALEWVVSRNWPGNVRELQHSVSTAAALAGNADVITVDDLALACGEAAAPAAVEGDGLLDAQVAALEKRLIVAALDETAHNHTHAAKQLGISRVGLLNKMKRYGLR</sequence>
<dbReference type="GO" id="GO:0000160">
    <property type="term" value="P:phosphorelay signal transduction system"/>
    <property type="evidence" value="ECO:0007669"/>
    <property type="project" value="InterPro"/>
</dbReference>
<dbReference type="Proteomes" id="UP000229897">
    <property type="component" value="Chromosome"/>
</dbReference>
<dbReference type="EMBL" id="CP024608">
    <property type="protein sequence ID" value="ATQ74969.1"/>
    <property type="molecule type" value="Genomic_DNA"/>
</dbReference>
<dbReference type="InterPro" id="IPR058031">
    <property type="entry name" value="AAA_lid_NorR"/>
</dbReference>
<dbReference type="Gene3D" id="3.40.50.300">
    <property type="entry name" value="P-loop containing nucleotide triphosphate hydrolases"/>
    <property type="match status" value="1"/>
</dbReference>
<dbReference type="PRINTS" id="PR01590">
    <property type="entry name" value="HTHFIS"/>
</dbReference>
<dbReference type="GO" id="GO:0043565">
    <property type="term" value="F:sequence-specific DNA binding"/>
    <property type="evidence" value="ECO:0007669"/>
    <property type="project" value="InterPro"/>
</dbReference>
<dbReference type="PROSITE" id="PS50110">
    <property type="entry name" value="RESPONSE_REGULATORY"/>
    <property type="match status" value="1"/>
</dbReference>
<dbReference type="SUPFAM" id="SSF46689">
    <property type="entry name" value="Homeodomain-like"/>
    <property type="match status" value="1"/>
</dbReference>
<evidence type="ECO:0000256" key="1">
    <source>
        <dbReference type="ARBA" id="ARBA00022741"/>
    </source>
</evidence>
<evidence type="ECO:0000256" key="5">
    <source>
        <dbReference type="ARBA" id="ARBA00023163"/>
    </source>
</evidence>
<dbReference type="InterPro" id="IPR002078">
    <property type="entry name" value="Sigma_54_int"/>
</dbReference>
<name>A0A2D2DJ18_9BURK</name>
<feature type="modified residue" description="4-aspartylphosphate" evidence="6">
    <location>
        <position position="54"/>
    </location>
</feature>
<evidence type="ECO:0000256" key="4">
    <source>
        <dbReference type="ARBA" id="ARBA00023125"/>
    </source>
</evidence>
<dbReference type="FunFam" id="3.40.50.300:FF:000006">
    <property type="entry name" value="DNA-binding transcriptional regulator NtrC"/>
    <property type="match status" value="1"/>
</dbReference>
<dbReference type="InterPro" id="IPR025944">
    <property type="entry name" value="Sigma_54_int_dom_CS"/>
</dbReference>
<dbReference type="SMART" id="SM00382">
    <property type="entry name" value="AAA"/>
    <property type="match status" value="1"/>
</dbReference>
<dbReference type="PROSITE" id="PS00676">
    <property type="entry name" value="SIGMA54_INTERACT_2"/>
    <property type="match status" value="1"/>
</dbReference>
<feature type="domain" description="Response regulatory" evidence="8">
    <location>
        <begin position="5"/>
        <end position="119"/>
    </location>
</feature>
<evidence type="ECO:0000259" key="8">
    <source>
        <dbReference type="PROSITE" id="PS50110"/>
    </source>
</evidence>
<dbReference type="InterPro" id="IPR002197">
    <property type="entry name" value="HTH_Fis"/>
</dbReference>
<accession>A0A2D2DJ18</accession>
<dbReference type="Pfam" id="PF00158">
    <property type="entry name" value="Sigma54_activat"/>
    <property type="match status" value="1"/>
</dbReference>
<keyword evidence="10" id="KW-1185">Reference proteome</keyword>
<dbReference type="InterPro" id="IPR027417">
    <property type="entry name" value="P-loop_NTPase"/>
</dbReference>
<evidence type="ECO:0000256" key="6">
    <source>
        <dbReference type="PROSITE-ProRule" id="PRU00169"/>
    </source>
</evidence>
<dbReference type="GO" id="GO:0005524">
    <property type="term" value="F:ATP binding"/>
    <property type="evidence" value="ECO:0007669"/>
    <property type="project" value="UniProtKB-KW"/>
</dbReference>
<gene>
    <name evidence="9" type="ORF">CR152_10845</name>
</gene>
<dbReference type="Pfam" id="PF00072">
    <property type="entry name" value="Response_reg"/>
    <property type="match status" value="1"/>
</dbReference>
<dbReference type="PROSITE" id="PS50045">
    <property type="entry name" value="SIGMA54_INTERACT_4"/>
    <property type="match status" value="1"/>
</dbReference>
<evidence type="ECO:0000259" key="7">
    <source>
        <dbReference type="PROSITE" id="PS50045"/>
    </source>
</evidence>
<dbReference type="InterPro" id="IPR025943">
    <property type="entry name" value="Sigma_54_int_dom_ATP-bd_2"/>
</dbReference>
<dbReference type="InterPro" id="IPR001789">
    <property type="entry name" value="Sig_transdc_resp-reg_receiver"/>
</dbReference>
<dbReference type="CDD" id="cd00009">
    <property type="entry name" value="AAA"/>
    <property type="match status" value="1"/>
</dbReference>
<dbReference type="Pfam" id="PF25601">
    <property type="entry name" value="AAA_lid_14"/>
    <property type="match status" value="1"/>
</dbReference>
<dbReference type="Gene3D" id="3.40.50.2300">
    <property type="match status" value="1"/>
</dbReference>
<dbReference type="GO" id="GO:0006355">
    <property type="term" value="P:regulation of DNA-templated transcription"/>
    <property type="evidence" value="ECO:0007669"/>
    <property type="project" value="InterPro"/>
</dbReference>
<protein>
    <submittedName>
        <fullName evidence="9">Sigma-54-dependent Fis family transcriptional regulator</fullName>
    </submittedName>
</protein>
<organism evidence="9 10">
    <name type="scientific">Massilia violaceinigra</name>
    <dbReference type="NCBI Taxonomy" id="2045208"/>
    <lineage>
        <taxon>Bacteria</taxon>
        <taxon>Pseudomonadati</taxon>
        <taxon>Pseudomonadota</taxon>
        <taxon>Betaproteobacteria</taxon>
        <taxon>Burkholderiales</taxon>
        <taxon>Oxalobacteraceae</taxon>
        <taxon>Telluria group</taxon>
        <taxon>Massilia</taxon>
    </lineage>
</organism>
<dbReference type="SUPFAM" id="SSF52172">
    <property type="entry name" value="CheY-like"/>
    <property type="match status" value="1"/>
</dbReference>
<dbReference type="PROSITE" id="PS00688">
    <property type="entry name" value="SIGMA54_INTERACT_3"/>
    <property type="match status" value="1"/>
</dbReference>
<keyword evidence="1" id="KW-0547">Nucleotide-binding</keyword>
<evidence type="ECO:0000256" key="2">
    <source>
        <dbReference type="ARBA" id="ARBA00022840"/>
    </source>
</evidence>
<keyword evidence="4" id="KW-0238">DNA-binding</keyword>
<dbReference type="PANTHER" id="PTHR32071">
    <property type="entry name" value="TRANSCRIPTIONAL REGULATORY PROTEIN"/>
    <property type="match status" value="1"/>
</dbReference>
<dbReference type="OrthoDB" id="9761705at2"/>
<keyword evidence="2" id="KW-0067">ATP-binding</keyword>
<reference evidence="9" key="1">
    <citation type="submission" date="2017-10" db="EMBL/GenBank/DDBJ databases">
        <title>Massilia psychrophilum sp. nov., a novel purple-pigmented bacterium isolated from Tianshan glacier, Xinjiang Municipality, China.</title>
        <authorList>
            <person name="Wang H."/>
        </authorList>
    </citation>
    <scope>NUCLEOTIDE SEQUENCE [LARGE SCALE GENOMIC DNA]</scope>
    <source>
        <strain evidence="9">B2</strain>
    </source>
</reference>
<dbReference type="AlphaFoldDB" id="A0A2D2DJ18"/>
<keyword evidence="6" id="KW-0597">Phosphoprotein</keyword>
<dbReference type="InterPro" id="IPR011006">
    <property type="entry name" value="CheY-like_superfamily"/>
</dbReference>
<evidence type="ECO:0000313" key="9">
    <source>
        <dbReference type="EMBL" id="ATQ74969.1"/>
    </source>
</evidence>
<dbReference type="SUPFAM" id="SSF52540">
    <property type="entry name" value="P-loop containing nucleoside triphosphate hydrolases"/>
    <property type="match status" value="1"/>
</dbReference>
<dbReference type="RefSeq" id="WP_099874942.1">
    <property type="nucleotide sequence ID" value="NZ_CP024608.1"/>
</dbReference>
<keyword evidence="5" id="KW-0804">Transcription</keyword>
<dbReference type="Gene3D" id="1.10.10.60">
    <property type="entry name" value="Homeodomain-like"/>
    <property type="match status" value="1"/>
</dbReference>
<dbReference type="KEGG" id="mass:CR152_10845"/>
<feature type="domain" description="Sigma-54 factor interaction" evidence="7">
    <location>
        <begin position="144"/>
        <end position="368"/>
    </location>
</feature>
<proteinExistence type="predicted"/>
<evidence type="ECO:0000313" key="10">
    <source>
        <dbReference type="Proteomes" id="UP000229897"/>
    </source>
</evidence>
<dbReference type="InterPro" id="IPR003593">
    <property type="entry name" value="AAA+_ATPase"/>
</dbReference>
<dbReference type="SMART" id="SM00448">
    <property type="entry name" value="REC"/>
    <property type="match status" value="1"/>
</dbReference>
<evidence type="ECO:0000256" key="3">
    <source>
        <dbReference type="ARBA" id="ARBA00023015"/>
    </source>
</evidence>
<dbReference type="Gene3D" id="1.10.8.60">
    <property type="match status" value="1"/>
</dbReference>
<dbReference type="Pfam" id="PF02954">
    <property type="entry name" value="HTH_8"/>
    <property type="match status" value="1"/>
</dbReference>